<feature type="transmembrane region" description="Helical" evidence="1">
    <location>
        <begin position="313"/>
        <end position="335"/>
    </location>
</feature>
<proteinExistence type="predicted"/>
<dbReference type="EMBL" id="UOFL01000112">
    <property type="protein sequence ID" value="VAW76722.1"/>
    <property type="molecule type" value="Genomic_DNA"/>
</dbReference>
<feature type="transmembrane region" description="Helical" evidence="1">
    <location>
        <begin position="104"/>
        <end position="129"/>
    </location>
</feature>
<gene>
    <name evidence="2" type="ORF">MNBD_GAMMA12-3543</name>
</gene>
<feature type="transmembrane region" description="Helical" evidence="1">
    <location>
        <begin position="225"/>
        <end position="244"/>
    </location>
</feature>
<name>A0A3B0YN84_9ZZZZ</name>
<keyword evidence="1" id="KW-1133">Transmembrane helix</keyword>
<feature type="transmembrane region" description="Helical" evidence="1">
    <location>
        <begin position="47"/>
        <end position="67"/>
    </location>
</feature>
<organism evidence="2">
    <name type="scientific">hydrothermal vent metagenome</name>
    <dbReference type="NCBI Taxonomy" id="652676"/>
    <lineage>
        <taxon>unclassified sequences</taxon>
        <taxon>metagenomes</taxon>
        <taxon>ecological metagenomes</taxon>
    </lineage>
</organism>
<keyword evidence="1" id="KW-0812">Transmembrane</keyword>
<accession>A0A3B0YN84</accession>
<dbReference type="AlphaFoldDB" id="A0A3B0YN84"/>
<keyword evidence="1" id="KW-0472">Membrane</keyword>
<feature type="transmembrane region" description="Helical" evidence="1">
    <location>
        <begin position="73"/>
        <end position="97"/>
    </location>
</feature>
<sequence>MFLIYNFIYPIRLAVIAGSEFYLYFILLAQSLFYLKYINYTPRLRFFYPLMYSALLLMCMSIISIYINGSNDYLGVLVIVKYIFAIVMSYIVSIIVIDHYAEDSVLFLIKTMVLSALLISITCALEFFLPSFKAFFAMLIETSGNIEYEESFRVHGLATGGGASLSVGLALSSVLGLFLFEKSNGLKSVFWGSVSLFIFVSTLFVGRTGLFLLLFFYLMYFASTISFRGVLVVILVIVLMYTFVGSVQEEQLNIFYNYSLEPLMNYIENGVIESKTTTGLMSMYYMPDAFHVLFGAGYWRYPTHGYDLSDVGYMKIIMAYGFIGAMVFYSLQLYIYSHAYSFFVKRYKFKIGFLFIFYVLFIAELKEEFFVQNYAFKILILLAVFSFSYKAFCNKMYLK</sequence>
<feature type="transmembrane region" description="Helical" evidence="1">
    <location>
        <begin position="157"/>
        <end position="180"/>
    </location>
</feature>
<reference evidence="2" key="1">
    <citation type="submission" date="2018-06" db="EMBL/GenBank/DDBJ databases">
        <authorList>
            <person name="Zhirakovskaya E."/>
        </authorList>
    </citation>
    <scope>NUCLEOTIDE SEQUENCE</scope>
</reference>
<evidence type="ECO:0000256" key="1">
    <source>
        <dbReference type="SAM" id="Phobius"/>
    </source>
</evidence>
<feature type="transmembrane region" description="Helical" evidence="1">
    <location>
        <begin position="347"/>
        <end position="363"/>
    </location>
</feature>
<feature type="transmembrane region" description="Helical" evidence="1">
    <location>
        <begin position="369"/>
        <end position="389"/>
    </location>
</feature>
<protein>
    <submittedName>
        <fullName evidence="2">Uncharacterized protein</fullName>
    </submittedName>
</protein>
<evidence type="ECO:0000313" key="2">
    <source>
        <dbReference type="EMBL" id="VAW76722.1"/>
    </source>
</evidence>
<feature type="transmembrane region" description="Helical" evidence="1">
    <location>
        <begin position="12"/>
        <end position="35"/>
    </location>
</feature>
<feature type="transmembrane region" description="Helical" evidence="1">
    <location>
        <begin position="189"/>
        <end position="219"/>
    </location>
</feature>